<dbReference type="InterPro" id="IPR025669">
    <property type="entry name" value="AAA_dom"/>
</dbReference>
<dbReference type="InterPro" id="IPR005702">
    <property type="entry name" value="Wzc-like_C"/>
</dbReference>
<dbReference type="Gene3D" id="3.40.50.300">
    <property type="entry name" value="P-loop containing nucleotide triphosphate hydrolases"/>
    <property type="match status" value="1"/>
</dbReference>
<comment type="similarity">
    <text evidence="1">Belongs to the CpsD/CapB family.</text>
</comment>
<feature type="region of interest" description="Disordered" evidence="9">
    <location>
        <begin position="1"/>
        <end position="53"/>
    </location>
</feature>
<evidence type="ECO:0000256" key="1">
    <source>
        <dbReference type="ARBA" id="ARBA00007316"/>
    </source>
</evidence>
<dbReference type="EMBL" id="SHNN01000002">
    <property type="protein sequence ID" value="MCX2980982.1"/>
    <property type="molecule type" value="Genomic_DNA"/>
</dbReference>
<dbReference type="InterPro" id="IPR027417">
    <property type="entry name" value="P-loop_NTPase"/>
</dbReference>
<evidence type="ECO:0000259" key="10">
    <source>
        <dbReference type="Pfam" id="PF13614"/>
    </source>
</evidence>
<keyword evidence="12" id="KW-1185">Reference proteome</keyword>
<dbReference type="Proteomes" id="UP001143362">
    <property type="component" value="Unassembled WGS sequence"/>
</dbReference>
<gene>
    <name evidence="11" type="ORF">EYC98_08910</name>
</gene>
<evidence type="ECO:0000313" key="11">
    <source>
        <dbReference type="EMBL" id="MCX2980982.1"/>
    </source>
</evidence>
<dbReference type="SUPFAM" id="SSF52540">
    <property type="entry name" value="P-loop containing nucleoside triphosphate hydrolases"/>
    <property type="match status" value="1"/>
</dbReference>
<dbReference type="InterPro" id="IPR050445">
    <property type="entry name" value="Bact_polysacc_biosynth/exp"/>
</dbReference>
<dbReference type="RefSeq" id="WP_279244997.1">
    <property type="nucleotide sequence ID" value="NZ_SHNN01000002.1"/>
</dbReference>
<dbReference type="PANTHER" id="PTHR32309:SF13">
    <property type="entry name" value="FERRIC ENTEROBACTIN TRANSPORT PROTEIN FEPE"/>
    <property type="match status" value="1"/>
</dbReference>
<dbReference type="CDD" id="cd05387">
    <property type="entry name" value="BY-kinase"/>
    <property type="match status" value="1"/>
</dbReference>
<evidence type="ECO:0000256" key="8">
    <source>
        <dbReference type="ARBA" id="ARBA00051245"/>
    </source>
</evidence>
<keyword evidence="5" id="KW-0418">Kinase</keyword>
<keyword evidence="4" id="KW-0547">Nucleotide-binding</keyword>
<name>A0ABT3TF93_9GAMM</name>
<proteinExistence type="inferred from homology"/>
<evidence type="ECO:0000256" key="5">
    <source>
        <dbReference type="ARBA" id="ARBA00022777"/>
    </source>
</evidence>
<dbReference type="PANTHER" id="PTHR32309">
    <property type="entry name" value="TYROSINE-PROTEIN KINASE"/>
    <property type="match status" value="1"/>
</dbReference>
<accession>A0ABT3TF93</accession>
<sequence>MEYIKDAVEKARKERDEKAATEVLPEKGSRDAEQTEVTEAHGEPRSEHAQSRVEQLDPAILMENRIVAAFDNDERAEPYRQLRTQVLTKFRQNNWKTLAVTSAHSGAGKTLTAVNLAITIAKERNQTVLLVDMDFKGPNVLDMLGLSTDKGLLDYLSGEAELNEILVNPGLERLTLLPSTPVTGTTSEWLSSPRMKAVLEDIVNRYSDRLVIFDLPPLLRDDDALVFTPYTDAALLVVESEVSTPEDMERCVQLLEGSNILGTVFNKAS</sequence>
<evidence type="ECO:0000256" key="2">
    <source>
        <dbReference type="ARBA" id="ARBA00011903"/>
    </source>
</evidence>
<evidence type="ECO:0000256" key="4">
    <source>
        <dbReference type="ARBA" id="ARBA00022741"/>
    </source>
</evidence>
<evidence type="ECO:0000256" key="6">
    <source>
        <dbReference type="ARBA" id="ARBA00022840"/>
    </source>
</evidence>
<reference evidence="11" key="1">
    <citation type="submission" date="2019-02" db="EMBL/GenBank/DDBJ databases">
        <authorList>
            <person name="Li S.-H."/>
        </authorList>
    </citation>
    <scope>NUCLEOTIDE SEQUENCE</scope>
    <source>
        <strain evidence="11">IMCC14734</strain>
    </source>
</reference>
<protein>
    <recommendedName>
        <fullName evidence="2">non-specific protein-tyrosine kinase</fullName>
        <ecNumber evidence="2">2.7.10.2</ecNumber>
    </recommendedName>
</protein>
<dbReference type="Pfam" id="PF13614">
    <property type="entry name" value="AAA_31"/>
    <property type="match status" value="1"/>
</dbReference>
<keyword evidence="3" id="KW-0808">Transferase</keyword>
<keyword evidence="7" id="KW-0829">Tyrosine-protein kinase</keyword>
<evidence type="ECO:0000256" key="3">
    <source>
        <dbReference type="ARBA" id="ARBA00022679"/>
    </source>
</evidence>
<evidence type="ECO:0000256" key="7">
    <source>
        <dbReference type="ARBA" id="ARBA00023137"/>
    </source>
</evidence>
<comment type="catalytic activity">
    <reaction evidence="8">
        <text>L-tyrosyl-[protein] + ATP = O-phospho-L-tyrosyl-[protein] + ADP + H(+)</text>
        <dbReference type="Rhea" id="RHEA:10596"/>
        <dbReference type="Rhea" id="RHEA-COMP:10136"/>
        <dbReference type="Rhea" id="RHEA-COMP:20101"/>
        <dbReference type="ChEBI" id="CHEBI:15378"/>
        <dbReference type="ChEBI" id="CHEBI:30616"/>
        <dbReference type="ChEBI" id="CHEBI:46858"/>
        <dbReference type="ChEBI" id="CHEBI:61978"/>
        <dbReference type="ChEBI" id="CHEBI:456216"/>
        <dbReference type="EC" id="2.7.10.2"/>
    </reaction>
</comment>
<keyword evidence="6" id="KW-0067">ATP-binding</keyword>
<dbReference type="EC" id="2.7.10.2" evidence="2"/>
<evidence type="ECO:0000256" key="9">
    <source>
        <dbReference type="SAM" id="MobiDB-lite"/>
    </source>
</evidence>
<organism evidence="11 12">
    <name type="scientific">Candidatus Litorirhabdus singularis</name>
    <dbReference type="NCBI Taxonomy" id="2518993"/>
    <lineage>
        <taxon>Bacteria</taxon>
        <taxon>Pseudomonadati</taxon>
        <taxon>Pseudomonadota</taxon>
        <taxon>Gammaproteobacteria</taxon>
        <taxon>Cellvibrionales</taxon>
        <taxon>Halieaceae</taxon>
        <taxon>Candidatus Litorirhabdus</taxon>
    </lineage>
</organism>
<comment type="caution">
    <text evidence="11">The sequence shown here is derived from an EMBL/GenBank/DDBJ whole genome shotgun (WGS) entry which is preliminary data.</text>
</comment>
<evidence type="ECO:0000313" key="12">
    <source>
        <dbReference type="Proteomes" id="UP001143362"/>
    </source>
</evidence>
<feature type="domain" description="AAA" evidence="10">
    <location>
        <begin position="96"/>
        <end position="219"/>
    </location>
</feature>